<name>A0A0A0D961_9PROT</name>
<organism evidence="1 2">
    <name type="scientific">Inquilinus limosus MP06</name>
    <dbReference type="NCBI Taxonomy" id="1398085"/>
    <lineage>
        <taxon>Bacteria</taxon>
        <taxon>Pseudomonadati</taxon>
        <taxon>Pseudomonadota</taxon>
        <taxon>Alphaproteobacteria</taxon>
        <taxon>Rhodospirillales</taxon>
        <taxon>Rhodospirillaceae</taxon>
        <taxon>Inquilinus</taxon>
    </lineage>
</organism>
<proteinExistence type="predicted"/>
<gene>
    <name evidence="1" type="ORF">P409_08775</name>
</gene>
<evidence type="ECO:0000313" key="2">
    <source>
        <dbReference type="Proteomes" id="UP000029995"/>
    </source>
</evidence>
<evidence type="ECO:0000313" key="1">
    <source>
        <dbReference type="EMBL" id="KGM34684.1"/>
    </source>
</evidence>
<sequence>MVSAAELVALDMDDDDFIDIDRLLECWPPDCMCRHGGLDPNCNGWCIADHCLVENDCDESHDG</sequence>
<comment type="caution">
    <text evidence="1">The sequence shown here is derived from an EMBL/GenBank/DDBJ whole genome shotgun (WGS) entry which is preliminary data.</text>
</comment>
<reference evidence="1 2" key="1">
    <citation type="submission" date="2014-01" db="EMBL/GenBank/DDBJ databases">
        <title>Genome sequence determination for a cystic fibrosis isolate, Inquilinus limosus.</title>
        <authorList>
            <person name="Pino M."/>
            <person name="Di Conza J."/>
            <person name="Gutkind G."/>
        </authorList>
    </citation>
    <scope>NUCLEOTIDE SEQUENCE [LARGE SCALE GENOMIC DNA]</scope>
    <source>
        <strain evidence="1 2">MP06</strain>
    </source>
</reference>
<protein>
    <submittedName>
        <fullName evidence="1">Uncharacterized protein</fullName>
    </submittedName>
</protein>
<dbReference type="Proteomes" id="UP000029995">
    <property type="component" value="Unassembled WGS sequence"/>
</dbReference>
<accession>A0A0A0D961</accession>
<dbReference type="AlphaFoldDB" id="A0A0A0D961"/>
<dbReference type="EMBL" id="JANX01000075">
    <property type="protein sequence ID" value="KGM34684.1"/>
    <property type="molecule type" value="Genomic_DNA"/>
</dbReference>